<reference evidence="2" key="1">
    <citation type="submission" date="2021-10" db="EMBL/GenBank/DDBJ databases">
        <authorList>
            <person name="Piombo E."/>
        </authorList>
    </citation>
    <scope>NUCLEOTIDE SEQUENCE</scope>
</reference>
<organism evidence="2 3">
    <name type="scientific">Clonostachys byssicola</name>
    <dbReference type="NCBI Taxonomy" id="160290"/>
    <lineage>
        <taxon>Eukaryota</taxon>
        <taxon>Fungi</taxon>
        <taxon>Dikarya</taxon>
        <taxon>Ascomycota</taxon>
        <taxon>Pezizomycotina</taxon>
        <taxon>Sordariomycetes</taxon>
        <taxon>Hypocreomycetidae</taxon>
        <taxon>Hypocreales</taxon>
        <taxon>Bionectriaceae</taxon>
        <taxon>Clonostachys</taxon>
    </lineage>
</organism>
<dbReference type="PANTHER" id="PTHR35391:SF7">
    <property type="entry name" value="C2H2-TYPE DOMAIN-CONTAINING PROTEIN"/>
    <property type="match status" value="1"/>
</dbReference>
<feature type="region of interest" description="Disordered" evidence="1">
    <location>
        <begin position="578"/>
        <end position="609"/>
    </location>
</feature>
<name>A0A9N9UX42_9HYPO</name>
<feature type="compositionally biased region" description="Low complexity" evidence="1">
    <location>
        <begin position="595"/>
        <end position="606"/>
    </location>
</feature>
<keyword evidence="3" id="KW-1185">Reference proteome</keyword>
<dbReference type="AlphaFoldDB" id="A0A9N9UX42"/>
<protein>
    <submittedName>
        <fullName evidence="2">Uncharacterized protein</fullName>
    </submittedName>
</protein>
<feature type="compositionally biased region" description="Polar residues" evidence="1">
    <location>
        <begin position="833"/>
        <end position="858"/>
    </location>
</feature>
<dbReference type="GO" id="GO:0005544">
    <property type="term" value="F:calcium-dependent phospholipid binding"/>
    <property type="evidence" value="ECO:0007669"/>
    <property type="project" value="InterPro"/>
</dbReference>
<accession>A0A9N9UX42</accession>
<dbReference type="GO" id="GO:0005509">
    <property type="term" value="F:calcium ion binding"/>
    <property type="evidence" value="ECO:0007669"/>
    <property type="project" value="InterPro"/>
</dbReference>
<gene>
    <name evidence="2" type="ORF">CBYS24578_00011505</name>
</gene>
<dbReference type="PANTHER" id="PTHR35391">
    <property type="entry name" value="C2H2-TYPE DOMAIN-CONTAINING PROTEIN-RELATED"/>
    <property type="match status" value="1"/>
</dbReference>
<feature type="compositionally biased region" description="Basic and acidic residues" evidence="1">
    <location>
        <begin position="818"/>
        <end position="832"/>
    </location>
</feature>
<feature type="region of interest" description="Disordered" evidence="1">
    <location>
        <begin position="783"/>
        <end position="858"/>
    </location>
</feature>
<dbReference type="SUPFAM" id="SSF47874">
    <property type="entry name" value="Annexin"/>
    <property type="match status" value="1"/>
</dbReference>
<evidence type="ECO:0000313" key="2">
    <source>
        <dbReference type="EMBL" id="CAH0003257.1"/>
    </source>
</evidence>
<proteinExistence type="predicted"/>
<comment type="caution">
    <text evidence="2">The sequence shown here is derived from an EMBL/GenBank/DDBJ whole genome shotgun (WGS) entry which is preliminary data.</text>
</comment>
<evidence type="ECO:0000313" key="3">
    <source>
        <dbReference type="Proteomes" id="UP000754883"/>
    </source>
</evidence>
<feature type="compositionally biased region" description="Polar residues" evidence="1">
    <location>
        <begin position="792"/>
        <end position="803"/>
    </location>
</feature>
<dbReference type="InterPro" id="IPR037104">
    <property type="entry name" value="Annexin_sf"/>
</dbReference>
<dbReference type="EMBL" id="CABFNO020001563">
    <property type="protein sequence ID" value="CAH0003257.1"/>
    <property type="molecule type" value="Genomic_DNA"/>
</dbReference>
<dbReference type="Proteomes" id="UP000754883">
    <property type="component" value="Unassembled WGS sequence"/>
</dbReference>
<evidence type="ECO:0000256" key="1">
    <source>
        <dbReference type="SAM" id="MobiDB-lite"/>
    </source>
</evidence>
<sequence length="1217" mass="138309">MAETNSAELEEISGCSDQQTVATLAEICLSTFQEGLNLSNSHHPRYLALIEDQLARFSIWTSGNGVFAKARASMDHRLREAPDVRLAICSLLEALEDSLQASRNLHENSIALDGENDDFKLDVQAVAKEISLLYRLTNTIRRASKERQNVKAAESYRIRDDEGNDIEPLLKELYSHYILGKFPSIENKLRSRLATSMVLRRKMVLYRRARYGTNPIRADKNVSQPKINFPQARTQAPNADEPSEELTEGIEAVGTTAPKSSIQSQTLSATTLVVEDYKKTTTPSVISATKTVALANHEELVFPPIPNGRVKQRYKKLKHLRWQGFKERMIPELRRQELRLGIDETFTSTSRAVQRTVILNNLRSCLDSALEGSPSPRWQKWVLKLTKIFLETNETHIDEPEWLMSDLPELLSREIETIYNVLYSDWIGCNEAIGELTCPYCLYAIPSLSVADDKKWKAHVTNDLDAYVCLFDECHNADKLFSHSSDWLRHMREHTLRWNCNSKAHHPMSFLTEDQYLDHVRQDHPRSLTEPQLRALSQRNARPIVPMFDLCPICGTDEVTENLEDHIVGHLRSLALRSLPPHEEDGSGSSGGESGSASTSAPASRSTIRKDPERHISVVFEACGDISSWSLTDTEKITPNVYEPWGGYKAYIESRYSSSLKMGADPTEKFPHLAVMYREEDEDRFLWHNDPSRYFVEDKIFEQIPIKFRRVFEWGFITRQTDEPTEALQHDHIIRSFVNHSPQTQSTQSDREKAYPLESKAAQNIKEFERMFGYNTAQKTISEVGKGEDNGENSQRTKLTSSGNGQGDMRTLGPDSLEESRVSSPHDPRQEQHPNPLSQVSPEETATESTSQDPTSILKSIRTTKTVRFVDSVSIIEGPRASPQFELTTIAERVARALKGSGAVDTRALIQDLAFLTHEQIMSLRTEYKILVKTGFLRKGVNVAKHIRARLKDESPNLMEACYAVALGKWESEAYWCNFWYHSDKVRHELLIESLMGRTNEEIRCIKLGFLDKKYDNSLQKCLNSELEENKFKKSVFLALEERQMEEFDSSGQALPVDKERAAKDVEDLRRAVKSETGGESKLIEILVQGSATYLRELLDLYQNQYNSNLAREILQKCQNLVGEILVHILTGVINRPGRDAMLLHSAITKQRMDDLHSQLLTSRLVRYHWNREHMGAVSAAYGSRYGTSLEEAVREVTRGVWGDFCVKLCTAHLEGG</sequence>
<dbReference type="Gene3D" id="1.10.220.10">
    <property type="entry name" value="Annexin"/>
    <property type="match status" value="2"/>
</dbReference>
<dbReference type="OrthoDB" id="20872at2759"/>